<reference evidence="2 3" key="1">
    <citation type="submission" date="2019-06" db="EMBL/GenBank/DDBJ databases">
        <title>Sorghum-associated microbial communities from plants grown in Nebraska, USA.</title>
        <authorList>
            <person name="Schachtman D."/>
        </authorList>
    </citation>
    <scope>NUCLEOTIDE SEQUENCE [LARGE SCALE GENOMIC DNA]</scope>
    <source>
        <strain evidence="2 3">1209</strain>
    </source>
</reference>
<keyword evidence="1" id="KW-0812">Transmembrane</keyword>
<gene>
    <name evidence="2" type="ORF">FHW36_105465</name>
</gene>
<protein>
    <submittedName>
        <fullName evidence="2">Uncharacterized protein</fullName>
    </submittedName>
</protein>
<dbReference type="AlphaFoldDB" id="A0A561PPI1"/>
<dbReference type="Proteomes" id="UP000320811">
    <property type="component" value="Unassembled WGS sequence"/>
</dbReference>
<accession>A0A561PPI1</accession>
<organism evidence="2 3">
    <name type="scientific">Chitinophaga polysaccharea</name>
    <dbReference type="NCBI Taxonomy" id="1293035"/>
    <lineage>
        <taxon>Bacteria</taxon>
        <taxon>Pseudomonadati</taxon>
        <taxon>Bacteroidota</taxon>
        <taxon>Chitinophagia</taxon>
        <taxon>Chitinophagales</taxon>
        <taxon>Chitinophagaceae</taxon>
        <taxon>Chitinophaga</taxon>
    </lineage>
</organism>
<keyword evidence="1" id="KW-1133">Transmembrane helix</keyword>
<evidence type="ECO:0000256" key="1">
    <source>
        <dbReference type="SAM" id="Phobius"/>
    </source>
</evidence>
<proteinExistence type="predicted"/>
<name>A0A561PPI1_9BACT</name>
<evidence type="ECO:0000313" key="3">
    <source>
        <dbReference type="Proteomes" id="UP000320811"/>
    </source>
</evidence>
<feature type="transmembrane region" description="Helical" evidence="1">
    <location>
        <begin position="6"/>
        <end position="25"/>
    </location>
</feature>
<evidence type="ECO:0000313" key="2">
    <source>
        <dbReference type="EMBL" id="TWF40024.1"/>
    </source>
</evidence>
<dbReference type="EMBL" id="VIWO01000005">
    <property type="protein sequence ID" value="TWF40024.1"/>
    <property type="molecule type" value="Genomic_DNA"/>
</dbReference>
<keyword evidence="3" id="KW-1185">Reference proteome</keyword>
<comment type="caution">
    <text evidence="2">The sequence shown here is derived from an EMBL/GenBank/DDBJ whole genome shotgun (WGS) entry which is preliminary data.</text>
</comment>
<sequence length="74" mass="8610">MDSFFIKDVTFYLTIIFNLFFIPYAKSKAMTSDVLIKVLKTYHLNNSIDHYKGFIPIGQVGECMTTVLNFFPFN</sequence>
<keyword evidence="1" id="KW-0472">Membrane</keyword>